<dbReference type="GO" id="GO:0004519">
    <property type="term" value="F:endonuclease activity"/>
    <property type="evidence" value="ECO:0007669"/>
    <property type="project" value="UniProtKB-KW"/>
</dbReference>
<organism evidence="2 3">
    <name type="scientific">Agarivorans aestuarii</name>
    <dbReference type="NCBI Taxonomy" id="1563703"/>
    <lineage>
        <taxon>Bacteria</taxon>
        <taxon>Pseudomonadati</taxon>
        <taxon>Pseudomonadota</taxon>
        <taxon>Gammaproteobacteria</taxon>
        <taxon>Alteromonadales</taxon>
        <taxon>Alteromonadaceae</taxon>
        <taxon>Agarivorans</taxon>
    </lineage>
</organism>
<accession>A0ABU7G2T3</accession>
<keyword evidence="3" id="KW-1185">Reference proteome</keyword>
<dbReference type="CDD" id="cd22362">
    <property type="entry name" value="TnsA_endonuclease-like"/>
    <property type="match status" value="1"/>
</dbReference>
<dbReference type="InterPro" id="IPR014833">
    <property type="entry name" value="TnsA_N"/>
</dbReference>
<dbReference type="Pfam" id="PF08722">
    <property type="entry name" value="Tn7_TnsA-like_N"/>
    <property type="match status" value="1"/>
</dbReference>
<evidence type="ECO:0000259" key="1">
    <source>
        <dbReference type="Pfam" id="PF08722"/>
    </source>
</evidence>
<protein>
    <submittedName>
        <fullName evidence="2">TnsA endonuclease N-terminal domain-containing protein</fullName>
    </submittedName>
</protein>
<dbReference type="RefSeq" id="WP_329774962.1">
    <property type="nucleotide sequence ID" value="NZ_JAYDYW010000006.1"/>
</dbReference>
<evidence type="ECO:0000313" key="2">
    <source>
        <dbReference type="EMBL" id="MEE1673713.1"/>
    </source>
</evidence>
<reference evidence="3" key="1">
    <citation type="submission" date="2023-07" db="EMBL/GenBank/DDBJ databases">
        <title>Draft genome sequence of Agarivorans aestuarii strain ZMCS4, a CAZymes producing bacteria isolated from the marine brown algae Clodostephus spongiosus.</title>
        <authorList>
            <person name="Lorente B."/>
            <person name="Cabral C."/>
            <person name="Frias J."/>
            <person name="Faria J."/>
            <person name="Toubarro D."/>
        </authorList>
    </citation>
    <scope>NUCLEOTIDE SEQUENCE [LARGE SCALE GENOMIC DNA]</scope>
    <source>
        <strain evidence="3">ZMCS4</strain>
    </source>
</reference>
<reference evidence="2 3" key="2">
    <citation type="submission" date="2023-12" db="EMBL/GenBank/DDBJ databases">
        <authorList>
            <consortium name="Cladostephus spongiosus"/>
            <person name="Lorente B."/>
            <person name="Cabral C."/>
            <person name="Frias J."/>
            <person name="Faria J."/>
            <person name="Toubarro D."/>
        </authorList>
    </citation>
    <scope>NUCLEOTIDE SEQUENCE [LARGE SCALE GENOMIC DNA]</scope>
    <source>
        <strain evidence="2 3">ZMCS4</strain>
    </source>
</reference>
<name>A0ABU7G2T3_9ALTE</name>
<feature type="domain" description="TnsA endonuclease N-terminal" evidence="1">
    <location>
        <begin position="75"/>
        <end position="182"/>
    </location>
</feature>
<comment type="caution">
    <text evidence="2">The sequence shown here is derived from an EMBL/GenBank/DDBJ whole genome shotgun (WGS) entry which is preliminary data.</text>
</comment>
<keyword evidence="2" id="KW-0378">Hydrolase</keyword>
<keyword evidence="2" id="KW-0540">Nuclease</keyword>
<dbReference type="Proteomes" id="UP001310248">
    <property type="component" value="Unassembled WGS sequence"/>
</dbReference>
<dbReference type="InterPro" id="IPR011335">
    <property type="entry name" value="Restrct_endonuc-II-like"/>
</dbReference>
<proteinExistence type="predicted"/>
<evidence type="ECO:0000313" key="3">
    <source>
        <dbReference type="Proteomes" id="UP001310248"/>
    </source>
</evidence>
<gene>
    <name evidence="2" type="ORF">SNR37_003140</name>
</gene>
<dbReference type="EMBL" id="JAYDYW010000006">
    <property type="protein sequence ID" value="MEE1673713.1"/>
    <property type="molecule type" value="Genomic_DNA"/>
</dbReference>
<dbReference type="SUPFAM" id="SSF52980">
    <property type="entry name" value="Restriction endonuclease-like"/>
    <property type="match status" value="1"/>
</dbReference>
<keyword evidence="2" id="KW-0255">Endonuclease</keyword>
<sequence length="288" mass="33428">MKTKTVIQPIITKREREKIERYLRRVKKEGYRPWETVRSSHTIGQGQIIINPSLDRVHHFLSRGESNPFFHFEANSKVIEIYEQYPLPIEQTLKIAEELNIVHPQSYEEASDFDGHRPAKTMSLDYVLKLEDKSLHAYNFKYADSLDPKITSPQSVARTEAKAQIERTFCCRNKMSWTQLTEESFDPNVTQNLKFLREHLAYPSETAVSDDLNAVVLCQLNMAFEEMGNATVRQVLEQVATDIQLPLHQIQSLFQLFAYKHLITFDWTTVIDLNRPLPQVAEVEAYVG</sequence>
<dbReference type="InterPro" id="IPR011856">
    <property type="entry name" value="tRNA_endonuc-like_dom_sf"/>
</dbReference>
<dbReference type="Gene3D" id="3.40.1350.10">
    <property type="match status" value="1"/>
</dbReference>